<dbReference type="InterPro" id="IPR036410">
    <property type="entry name" value="HSP_DnaJ_Cys-rich_dom_sf"/>
</dbReference>
<dbReference type="Gene3D" id="1.10.287.110">
    <property type="entry name" value="DnaJ domain"/>
    <property type="match status" value="1"/>
</dbReference>
<feature type="domain" description="CR-type" evidence="15">
    <location>
        <begin position="146"/>
        <end position="228"/>
    </location>
</feature>
<evidence type="ECO:0000256" key="12">
    <source>
        <dbReference type="HAMAP-Rule" id="MF_01152"/>
    </source>
</evidence>
<reference evidence="16" key="1">
    <citation type="journal article" date="2020" name="mSystems">
        <title>Genome- and Community-Level Interaction Insights into Carbon Utilization and Element Cycling Functions of Hydrothermarchaeota in Hydrothermal Sediment.</title>
        <authorList>
            <person name="Zhou Z."/>
            <person name="Liu Y."/>
            <person name="Xu W."/>
            <person name="Pan J."/>
            <person name="Luo Z.H."/>
            <person name="Li M."/>
        </authorList>
    </citation>
    <scope>NUCLEOTIDE SEQUENCE [LARGE SCALE GENOMIC DNA]</scope>
    <source>
        <strain evidence="16">SpSt-70</strain>
    </source>
</reference>
<dbReference type="GO" id="GO:0006260">
    <property type="term" value="P:DNA replication"/>
    <property type="evidence" value="ECO:0007669"/>
    <property type="project" value="UniProtKB-KW"/>
</dbReference>
<evidence type="ECO:0000256" key="1">
    <source>
        <dbReference type="ARBA" id="ARBA00022490"/>
    </source>
</evidence>
<evidence type="ECO:0000256" key="7">
    <source>
        <dbReference type="ARBA" id="ARBA00023016"/>
    </source>
</evidence>
<dbReference type="Gene3D" id="2.60.260.20">
    <property type="entry name" value="Urease metallochaperone UreE, N-terminal domain"/>
    <property type="match status" value="2"/>
</dbReference>
<dbReference type="FunFam" id="2.60.260.20:FF:000005">
    <property type="entry name" value="Chaperone protein dnaJ 1, mitochondrial"/>
    <property type="match status" value="1"/>
</dbReference>
<dbReference type="Pfam" id="PF00226">
    <property type="entry name" value="DnaJ"/>
    <property type="match status" value="1"/>
</dbReference>
<dbReference type="SMART" id="SM00271">
    <property type="entry name" value="DnaJ"/>
    <property type="match status" value="1"/>
</dbReference>
<proteinExistence type="inferred from homology"/>
<dbReference type="RefSeq" id="WP_149122376.1">
    <property type="nucleotide sequence ID" value="NZ_VTFL01000001.1"/>
</dbReference>
<evidence type="ECO:0000256" key="4">
    <source>
        <dbReference type="ARBA" id="ARBA00022737"/>
    </source>
</evidence>
<dbReference type="Gene3D" id="2.10.230.10">
    <property type="entry name" value="Heat shock protein DnaJ, cysteine-rich domain"/>
    <property type="match status" value="1"/>
</dbReference>
<feature type="binding site" evidence="12">
    <location>
        <position position="202"/>
    </location>
    <ligand>
        <name>Zn(2+)</name>
        <dbReference type="ChEBI" id="CHEBI:29105"/>
        <label>2</label>
    </ligand>
</feature>
<dbReference type="AlphaFoldDB" id="A0A7V4DZQ8"/>
<evidence type="ECO:0000256" key="9">
    <source>
        <dbReference type="ARBA" id="ARBA00053423"/>
    </source>
</evidence>
<dbReference type="PANTHER" id="PTHR43096:SF48">
    <property type="entry name" value="CHAPERONE PROTEIN DNAJ"/>
    <property type="match status" value="1"/>
</dbReference>
<dbReference type="InterPro" id="IPR012724">
    <property type="entry name" value="DnaJ"/>
</dbReference>
<sequence length="390" mass="44207">MPTKKDYYEILGVPRNATQDEIKQAYRRLVRQYHPDLNKDPSAHEKFKEINEAYEVLSDPQKRAQYDQFGHVGDFSGYGDFQGGWQPGGFDFGDLGRNFEDIFENFFGDSIFGDLFGRRREREKAPRKGADLRYDINITLEEAAFGSEKEIYVTRLETCPTCKGKGTEPGTNPVKCDMCNGTGQIRNMRQTPFGQFVQITTCPKCHGTGQIIINPCHECHGTGKVRRKRRVEFKIPAGVDEGYVIRLAGEGEPGENGGPNGDIYIHIHIIPHKIFKRDNEDIWMELPIDYLIALLGGEVEVPTLEGKEKIYIKPGTQTGEVITLKGKGIPYLRNKNQRGDQKIVVKITVPQNLSPKEKELLLEIAKLRGINIEKDKNIFEQIKKAFKGDS</sequence>
<dbReference type="GO" id="GO:0005524">
    <property type="term" value="F:ATP binding"/>
    <property type="evidence" value="ECO:0007669"/>
    <property type="project" value="InterPro"/>
</dbReference>
<feature type="domain" description="J" evidence="14">
    <location>
        <begin position="6"/>
        <end position="70"/>
    </location>
</feature>
<evidence type="ECO:0000259" key="14">
    <source>
        <dbReference type="PROSITE" id="PS50076"/>
    </source>
</evidence>
<dbReference type="GO" id="GO:0008270">
    <property type="term" value="F:zinc ion binding"/>
    <property type="evidence" value="ECO:0007669"/>
    <property type="project" value="UniProtKB-UniRule"/>
</dbReference>
<dbReference type="PROSITE" id="PS51188">
    <property type="entry name" value="ZF_CR"/>
    <property type="match status" value="1"/>
</dbReference>
<dbReference type="GO" id="GO:0051082">
    <property type="term" value="F:unfolded protein binding"/>
    <property type="evidence" value="ECO:0007669"/>
    <property type="project" value="UniProtKB-UniRule"/>
</dbReference>
<comment type="subunit">
    <text evidence="12">Homodimer.</text>
</comment>
<feature type="binding site" evidence="12">
    <location>
        <position position="176"/>
    </location>
    <ligand>
        <name>Zn(2+)</name>
        <dbReference type="ChEBI" id="CHEBI:29105"/>
        <label>2</label>
    </ligand>
</feature>
<dbReference type="Pfam" id="PF01556">
    <property type="entry name" value="DnaJ_C"/>
    <property type="match status" value="1"/>
</dbReference>
<feature type="binding site" evidence="12">
    <location>
        <position position="216"/>
    </location>
    <ligand>
        <name>Zn(2+)</name>
        <dbReference type="ChEBI" id="CHEBI:29105"/>
        <label>1</label>
    </ligand>
</feature>
<dbReference type="SUPFAM" id="SSF49493">
    <property type="entry name" value="HSP40/DnaJ peptide-binding domain"/>
    <property type="match status" value="2"/>
</dbReference>
<dbReference type="InterPro" id="IPR001305">
    <property type="entry name" value="HSP_DnaJ_Cys-rich_dom"/>
</dbReference>
<accession>A0A7V4DZQ8</accession>
<feature type="binding site" evidence="12">
    <location>
        <position position="159"/>
    </location>
    <ligand>
        <name>Zn(2+)</name>
        <dbReference type="ChEBI" id="CHEBI:29105"/>
        <label>1</label>
    </ligand>
</feature>
<dbReference type="FunFam" id="1.10.287.110:FF:000034">
    <property type="entry name" value="Chaperone protein DnaJ"/>
    <property type="match status" value="1"/>
</dbReference>
<dbReference type="PRINTS" id="PR00625">
    <property type="entry name" value="JDOMAIN"/>
</dbReference>
<organism evidence="16">
    <name type="scientific">Dictyoglomus thermophilum</name>
    <dbReference type="NCBI Taxonomy" id="14"/>
    <lineage>
        <taxon>Bacteria</taxon>
        <taxon>Pseudomonadati</taxon>
        <taxon>Dictyoglomota</taxon>
        <taxon>Dictyoglomia</taxon>
        <taxon>Dictyoglomales</taxon>
        <taxon>Dictyoglomaceae</taxon>
        <taxon>Dictyoglomus</taxon>
    </lineage>
</organism>
<dbReference type="InterPro" id="IPR008971">
    <property type="entry name" value="HSP40/DnaJ_pept-bd"/>
</dbReference>
<dbReference type="InterPro" id="IPR001623">
    <property type="entry name" value="DnaJ_domain"/>
</dbReference>
<evidence type="ECO:0000256" key="10">
    <source>
        <dbReference type="ARBA" id="ARBA00061004"/>
    </source>
</evidence>
<keyword evidence="4 12" id="KW-0677">Repeat</keyword>
<keyword evidence="5 12" id="KW-0863">Zinc-finger</keyword>
<feature type="zinc finger region" description="CR-type" evidence="13">
    <location>
        <begin position="146"/>
        <end position="228"/>
    </location>
</feature>
<evidence type="ECO:0000256" key="6">
    <source>
        <dbReference type="ARBA" id="ARBA00022833"/>
    </source>
</evidence>
<evidence type="ECO:0000256" key="2">
    <source>
        <dbReference type="ARBA" id="ARBA00022705"/>
    </source>
</evidence>
<dbReference type="CDD" id="cd06257">
    <property type="entry name" value="DnaJ"/>
    <property type="match status" value="1"/>
</dbReference>
<dbReference type="InterPro" id="IPR036869">
    <property type="entry name" value="J_dom_sf"/>
</dbReference>
<comment type="domain">
    <text evidence="12">The J domain is necessary and sufficient to stimulate DnaK ATPase activity. Zinc center 1 plays an important role in the autonomous, DnaK-independent chaperone activity of DnaJ. Zinc center 2 is essential for interaction with DnaK and for DnaJ activity.</text>
</comment>
<dbReference type="PROSITE" id="PS00636">
    <property type="entry name" value="DNAJ_1"/>
    <property type="match status" value="1"/>
</dbReference>
<evidence type="ECO:0000256" key="13">
    <source>
        <dbReference type="PROSITE-ProRule" id="PRU00546"/>
    </source>
</evidence>
<keyword evidence="6 12" id="KW-0862">Zinc</keyword>
<keyword evidence="7 12" id="KW-0346">Stress response</keyword>
<dbReference type="GO" id="GO:0042026">
    <property type="term" value="P:protein refolding"/>
    <property type="evidence" value="ECO:0007669"/>
    <property type="project" value="TreeGrafter"/>
</dbReference>
<dbReference type="SUPFAM" id="SSF57938">
    <property type="entry name" value="DnaJ/Hsp40 cysteine-rich domain"/>
    <property type="match status" value="1"/>
</dbReference>
<dbReference type="GO" id="GO:0005737">
    <property type="term" value="C:cytoplasm"/>
    <property type="evidence" value="ECO:0007669"/>
    <property type="project" value="UniProtKB-SubCell"/>
</dbReference>
<dbReference type="CDD" id="cd10719">
    <property type="entry name" value="DnaJ_zf"/>
    <property type="match status" value="1"/>
</dbReference>
<dbReference type="InterPro" id="IPR018253">
    <property type="entry name" value="DnaJ_domain_CS"/>
</dbReference>
<feature type="repeat" description="CXXCXGXG motif" evidence="12">
    <location>
        <begin position="202"/>
        <end position="209"/>
    </location>
</feature>
<evidence type="ECO:0000256" key="11">
    <source>
        <dbReference type="ARBA" id="ARBA00067609"/>
    </source>
</evidence>
<keyword evidence="8 12" id="KW-0143">Chaperone</keyword>
<comment type="cofactor">
    <cofactor evidence="12">
        <name>Zn(2+)</name>
        <dbReference type="ChEBI" id="CHEBI:29105"/>
    </cofactor>
    <text evidence="12">Binds 2 Zn(2+) ions per monomer.</text>
</comment>
<keyword evidence="1 12" id="KW-0963">Cytoplasm</keyword>
<keyword evidence="3 12" id="KW-0479">Metal-binding</keyword>
<dbReference type="InterPro" id="IPR002939">
    <property type="entry name" value="DnaJ_C"/>
</dbReference>
<comment type="caution">
    <text evidence="16">The sequence shown here is derived from an EMBL/GenBank/DDBJ whole genome shotgun (WGS) entry which is preliminary data.</text>
</comment>
<feature type="binding site" evidence="12">
    <location>
        <position position="219"/>
    </location>
    <ligand>
        <name>Zn(2+)</name>
        <dbReference type="ChEBI" id="CHEBI:29105"/>
        <label>1</label>
    </ligand>
</feature>
<gene>
    <name evidence="12 16" type="primary">dnaJ</name>
    <name evidence="16" type="ORF">ENU78_09550</name>
</gene>
<dbReference type="SUPFAM" id="SSF46565">
    <property type="entry name" value="Chaperone J-domain"/>
    <property type="match status" value="1"/>
</dbReference>
<feature type="binding site" evidence="12">
    <location>
        <position position="162"/>
    </location>
    <ligand>
        <name>Zn(2+)</name>
        <dbReference type="ChEBI" id="CHEBI:29105"/>
        <label>1</label>
    </ligand>
</feature>
<dbReference type="EMBL" id="DTDV01000023">
    <property type="protein sequence ID" value="HGK24651.1"/>
    <property type="molecule type" value="Genomic_DNA"/>
</dbReference>
<comment type="subcellular location">
    <subcellularLocation>
        <location evidence="12">Cytoplasm</location>
    </subcellularLocation>
</comment>
<evidence type="ECO:0000313" key="16">
    <source>
        <dbReference type="EMBL" id="HGK24651.1"/>
    </source>
</evidence>
<dbReference type="Pfam" id="PF00684">
    <property type="entry name" value="DnaJ_CXXCXGXG"/>
    <property type="match status" value="1"/>
</dbReference>
<evidence type="ECO:0000256" key="8">
    <source>
        <dbReference type="ARBA" id="ARBA00023186"/>
    </source>
</evidence>
<dbReference type="NCBIfam" id="TIGR02349">
    <property type="entry name" value="DnaJ_bact"/>
    <property type="match status" value="1"/>
</dbReference>
<evidence type="ECO:0000256" key="5">
    <source>
        <dbReference type="ARBA" id="ARBA00022771"/>
    </source>
</evidence>
<comment type="function">
    <text evidence="9 12">Participates actively in the response to hyperosmotic and heat shock by preventing the aggregation of stress-denatured proteins and by disaggregating proteins, also in an autonomous, DnaK-independent fashion. Unfolded proteins bind initially to DnaJ; upon interaction with the DnaJ-bound protein, DnaK hydrolyzes its bound ATP, resulting in the formation of a stable complex. GrpE releases ADP from DnaK; ATP binding to DnaK triggers the release of the substrate protein, thus completing the reaction cycle. Several rounds of ATP-dependent interactions between DnaJ, DnaK and GrpE are required for fully efficient folding. Also involved, together with DnaK and GrpE, in the DNA replication of plasmids through activation of initiation proteins.</text>
</comment>
<dbReference type="HAMAP" id="MF_01152">
    <property type="entry name" value="DnaJ"/>
    <property type="match status" value="1"/>
</dbReference>
<feature type="binding site" evidence="12">
    <location>
        <position position="179"/>
    </location>
    <ligand>
        <name>Zn(2+)</name>
        <dbReference type="ChEBI" id="CHEBI:29105"/>
        <label>2</label>
    </ligand>
</feature>
<feature type="binding site" evidence="12">
    <location>
        <position position="205"/>
    </location>
    <ligand>
        <name>Zn(2+)</name>
        <dbReference type="ChEBI" id="CHEBI:29105"/>
        <label>2</label>
    </ligand>
</feature>
<feature type="repeat" description="CXXCXGXG motif" evidence="12">
    <location>
        <begin position="176"/>
        <end position="183"/>
    </location>
</feature>
<dbReference type="CDD" id="cd10747">
    <property type="entry name" value="DnaJ_C"/>
    <property type="match status" value="1"/>
</dbReference>
<dbReference type="GO" id="GO:0031072">
    <property type="term" value="F:heat shock protein binding"/>
    <property type="evidence" value="ECO:0007669"/>
    <property type="project" value="InterPro"/>
</dbReference>
<evidence type="ECO:0000259" key="15">
    <source>
        <dbReference type="PROSITE" id="PS51188"/>
    </source>
</evidence>
<dbReference type="NCBIfam" id="NF008035">
    <property type="entry name" value="PRK10767.1"/>
    <property type="match status" value="1"/>
</dbReference>
<feature type="repeat" description="CXXCXGXG motif" evidence="12">
    <location>
        <begin position="216"/>
        <end position="223"/>
    </location>
</feature>
<dbReference type="GO" id="GO:0009408">
    <property type="term" value="P:response to heat"/>
    <property type="evidence" value="ECO:0007669"/>
    <property type="project" value="InterPro"/>
</dbReference>
<protein>
    <recommendedName>
        <fullName evidence="11 12">Chaperone protein DnaJ</fullName>
    </recommendedName>
</protein>
<feature type="repeat" description="CXXCXGXG motif" evidence="12">
    <location>
        <begin position="159"/>
        <end position="166"/>
    </location>
</feature>
<dbReference type="FunFam" id="2.10.230.10:FF:000002">
    <property type="entry name" value="Molecular chaperone DnaJ"/>
    <property type="match status" value="1"/>
</dbReference>
<dbReference type="PROSITE" id="PS50076">
    <property type="entry name" value="DNAJ_2"/>
    <property type="match status" value="1"/>
</dbReference>
<comment type="similarity">
    <text evidence="10 12">Belongs to the DnaJ family.</text>
</comment>
<keyword evidence="2 12" id="KW-0235">DNA replication</keyword>
<evidence type="ECO:0000256" key="3">
    <source>
        <dbReference type="ARBA" id="ARBA00022723"/>
    </source>
</evidence>
<dbReference type="PANTHER" id="PTHR43096">
    <property type="entry name" value="DNAJ HOMOLOG 1, MITOCHONDRIAL-RELATED"/>
    <property type="match status" value="1"/>
</dbReference>
<name>A0A7V4DZQ8_DICTH</name>